<dbReference type="EMBL" id="CAEMXZ010000083">
    <property type="protein sequence ID" value="CAB4323902.1"/>
    <property type="molecule type" value="Genomic_DNA"/>
</dbReference>
<accession>A0A6J5YK07</accession>
<evidence type="ECO:0000313" key="1">
    <source>
        <dbReference type="EMBL" id="CAB4323902.1"/>
    </source>
</evidence>
<dbReference type="AlphaFoldDB" id="A0A6J5YK07"/>
<sequence>MHELQQLRRELDVADTAGATFQLSLGESLLGDLGFGAFLHPTY</sequence>
<name>A0A6J5YK07_9ZZZZ</name>
<proteinExistence type="predicted"/>
<protein>
    <submittedName>
        <fullName evidence="1">Unannotated protein</fullName>
    </submittedName>
</protein>
<organism evidence="1">
    <name type="scientific">freshwater metagenome</name>
    <dbReference type="NCBI Taxonomy" id="449393"/>
    <lineage>
        <taxon>unclassified sequences</taxon>
        <taxon>metagenomes</taxon>
        <taxon>ecological metagenomes</taxon>
    </lineage>
</organism>
<gene>
    <name evidence="1" type="ORF">UFOPK1392_01664</name>
</gene>
<reference evidence="1" key="1">
    <citation type="submission" date="2020-05" db="EMBL/GenBank/DDBJ databases">
        <authorList>
            <person name="Chiriac C."/>
            <person name="Salcher M."/>
            <person name="Ghai R."/>
            <person name="Kavagutti S V."/>
        </authorList>
    </citation>
    <scope>NUCLEOTIDE SEQUENCE</scope>
</reference>